<dbReference type="InterPro" id="IPR021109">
    <property type="entry name" value="Peptidase_aspartic_dom_sf"/>
</dbReference>
<sequence>MFPLWVHEALRSWVLEVFDLPKVRQKGASRSHASHWDVYFEGGENGKLERSPGWSLVRAERSKFCIYAYVDRQAKSKVSSPKDPINNTREIHEKRAFTIARLRKDEYARSYVVMELDLTDGKTRGYWKDHTPDTEPGNPKAVNSMTRTPPDIGWDLRPDYSSGKWFKQAKITGKINNSKATMLLGSGAEVSIVDTIFARKIDCIIDESQKQECVGIGENVYTTLGRTTIKVTLAGYLLYFFGCLGWCYRWSGCDLENGLHGPSRYPPRSCRRHDADEVRFQLSGRGPPYGRSRHSLLLEDDVAIPVGDSVEVPLKAPRALDPEKLWINIGYLPSRRDLGAGDTCGSPMLVITSSACIEARTWACGSPKILSPTCQATCRSGRADTQSGKRPQSKRRPINGIVRSHPLILQNR</sequence>
<feature type="region of interest" description="Disordered" evidence="1">
    <location>
        <begin position="380"/>
        <end position="412"/>
    </location>
</feature>
<accession>A0A225WZ44</accession>
<gene>
    <name evidence="2" type="ORF">PHMEG_0003219</name>
</gene>
<dbReference type="OrthoDB" id="84413at2759"/>
<dbReference type="EMBL" id="NBNE01000160">
    <property type="protein sequence ID" value="OWZ22130.1"/>
    <property type="molecule type" value="Genomic_DNA"/>
</dbReference>
<evidence type="ECO:0000313" key="2">
    <source>
        <dbReference type="EMBL" id="OWZ22130.1"/>
    </source>
</evidence>
<evidence type="ECO:0000256" key="1">
    <source>
        <dbReference type="SAM" id="MobiDB-lite"/>
    </source>
</evidence>
<feature type="compositionally biased region" description="Polar residues" evidence="1">
    <location>
        <begin position="380"/>
        <end position="390"/>
    </location>
</feature>
<organism evidence="2 3">
    <name type="scientific">Phytophthora megakarya</name>
    <dbReference type="NCBI Taxonomy" id="4795"/>
    <lineage>
        <taxon>Eukaryota</taxon>
        <taxon>Sar</taxon>
        <taxon>Stramenopiles</taxon>
        <taxon>Oomycota</taxon>
        <taxon>Peronosporomycetes</taxon>
        <taxon>Peronosporales</taxon>
        <taxon>Peronosporaceae</taxon>
        <taxon>Phytophthora</taxon>
    </lineage>
</organism>
<dbReference type="SUPFAM" id="SSF50630">
    <property type="entry name" value="Acid proteases"/>
    <property type="match status" value="1"/>
</dbReference>
<feature type="region of interest" description="Disordered" evidence="1">
    <location>
        <begin position="129"/>
        <end position="148"/>
    </location>
</feature>
<protein>
    <recommendedName>
        <fullName evidence="4">Peptidase A2 domain-containing protein</fullName>
    </recommendedName>
</protein>
<reference evidence="3" key="1">
    <citation type="submission" date="2017-03" db="EMBL/GenBank/DDBJ databases">
        <title>Phytopthora megakarya and P. palmivora, two closely related causual agents of cacao black pod achieved similar genome size and gene model numbers by different mechanisms.</title>
        <authorList>
            <person name="Ali S."/>
            <person name="Shao J."/>
            <person name="Larry D.J."/>
            <person name="Kronmiller B."/>
            <person name="Shen D."/>
            <person name="Strem M.D."/>
            <person name="Melnick R.L."/>
            <person name="Guiltinan M.J."/>
            <person name="Tyler B.M."/>
            <person name="Meinhardt L.W."/>
            <person name="Bailey B.A."/>
        </authorList>
    </citation>
    <scope>NUCLEOTIDE SEQUENCE [LARGE SCALE GENOMIC DNA]</scope>
    <source>
        <strain evidence="3">zdho120</strain>
    </source>
</reference>
<dbReference type="Proteomes" id="UP000198211">
    <property type="component" value="Unassembled WGS sequence"/>
</dbReference>
<proteinExistence type="predicted"/>
<dbReference type="AlphaFoldDB" id="A0A225WZ44"/>
<evidence type="ECO:0008006" key="4">
    <source>
        <dbReference type="Google" id="ProtNLM"/>
    </source>
</evidence>
<comment type="caution">
    <text evidence="2">The sequence shown here is derived from an EMBL/GenBank/DDBJ whole genome shotgun (WGS) entry which is preliminary data.</text>
</comment>
<evidence type="ECO:0000313" key="3">
    <source>
        <dbReference type="Proteomes" id="UP000198211"/>
    </source>
</evidence>
<keyword evidence="3" id="KW-1185">Reference proteome</keyword>
<name>A0A225WZ44_9STRA</name>